<dbReference type="AlphaFoldDB" id="A0A060DCB8"/>
<gene>
    <name evidence="1" type="ORF">ABAZ39_07275</name>
</gene>
<proteinExistence type="predicted"/>
<reference evidence="1 2" key="1">
    <citation type="journal article" date="2014" name="Genome Announc.">
        <title>Complete Genome Sequence of the Model Rhizosphere Strain Azospirillum brasilense Az39, Successfully Applied in Agriculture.</title>
        <authorList>
            <person name="Rivera D."/>
            <person name="Revale S."/>
            <person name="Molina R."/>
            <person name="Gualpa J."/>
            <person name="Puente M."/>
            <person name="Maroniche G."/>
            <person name="Paris G."/>
            <person name="Baker D."/>
            <person name="Clavijo B."/>
            <person name="McLay K."/>
            <person name="Spaepen S."/>
            <person name="Perticari A."/>
            <person name="Vazquez M."/>
            <person name="Wisniewski-Dye F."/>
            <person name="Watkins C."/>
            <person name="Martinez-Abarca F."/>
            <person name="Vanderleyden J."/>
            <person name="Cassan F."/>
        </authorList>
    </citation>
    <scope>NUCLEOTIDE SEQUENCE [LARGE SCALE GENOMIC DNA]</scope>
    <source>
        <strain evidence="1 2">Az39</strain>
    </source>
</reference>
<dbReference type="EMBL" id="CP007793">
    <property type="protein sequence ID" value="AIB11801.1"/>
    <property type="molecule type" value="Genomic_DNA"/>
</dbReference>
<accession>A0A060DCB8</accession>
<organism evidence="1 2">
    <name type="scientific">Azospirillum argentinense</name>
    <dbReference type="NCBI Taxonomy" id="2970906"/>
    <lineage>
        <taxon>Bacteria</taxon>
        <taxon>Pseudomonadati</taxon>
        <taxon>Pseudomonadota</taxon>
        <taxon>Alphaproteobacteria</taxon>
        <taxon>Rhodospirillales</taxon>
        <taxon>Azospirillaceae</taxon>
        <taxon>Azospirillum</taxon>
    </lineage>
</organism>
<evidence type="ECO:0000313" key="2">
    <source>
        <dbReference type="Proteomes" id="UP000027186"/>
    </source>
</evidence>
<dbReference type="KEGG" id="abq:ABAZ39_07275"/>
<name>A0A060DCB8_9PROT</name>
<sequence length="85" mass="9053">MDILTDLINRRPAGHRASAQELARLAEQAIAAGAKVIRPDPQDLRAAADEADAQRVANARKRAKSRVTVGTRVALSAAGRRTTTP</sequence>
<evidence type="ECO:0000313" key="1">
    <source>
        <dbReference type="EMBL" id="AIB11801.1"/>
    </source>
</evidence>
<dbReference type="RefSeq" id="WP_038527997.1">
    <property type="nucleotide sequence ID" value="NZ_CP007793.1"/>
</dbReference>
<dbReference type="Proteomes" id="UP000027186">
    <property type="component" value="Chromosome"/>
</dbReference>
<protein>
    <submittedName>
        <fullName evidence="1">Uncharacterized protein</fullName>
    </submittedName>
</protein>